<feature type="compositionally biased region" description="Basic and acidic residues" evidence="1">
    <location>
        <begin position="552"/>
        <end position="565"/>
    </location>
</feature>
<feature type="compositionally biased region" description="Basic and acidic residues" evidence="1">
    <location>
        <begin position="996"/>
        <end position="1018"/>
    </location>
</feature>
<dbReference type="SUPFAM" id="SSF54928">
    <property type="entry name" value="RNA-binding domain, RBD"/>
    <property type="match status" value="1"/>
</dbReference>
<comment type="caution">
    <text evidence="2">The sequence shown here is derived from an EMBL/GenBank/DDBJ whole genome shotgun (WGS) entry which is preliminary data.</text>
</comment>
<feature type="compositionally biased region" description="Basic residues" evidence="1">
    <location>
        <begin position="1462"/>
        <end position="1472"/>
    </location>
</feature>
<feature type="compositionally biased region" description="Low complexity" evidence="1">
    <location>
        <begin position="1291"/>
        <end position="1306"/>
    </location>
</feature>
<feature type="compositionally biased region" description="Polar residues" evidence="1">
    <location>
        <begin position="580"/>
        <end position="589"/>
    </location>
</feature>
<organism evidence="2 3">
    <name type="scientific">Pseudocercospora musae</name>
    <dbReference type="NCBI Taxonomy" id="113226"/>
    <lineage>
        <taxon>Eukaryota</taxon>
        <taxon>Fungi</taxon>
        <taxon>Dikarya</taxon>
        <taxon>Ascomycota</taxon>
        <taxon>Pezizomycotina</taxon>
        <taxon>Dothideomycetes</taxon>
        <taxon>Dothideomycetidae</taxon>
        <taxon>Mycosphaerellales</taxon>
        <taxon>Mycosphaerellaceae</taxon>
        <taxon>Pseudocercospora</taxon>
    </lineage>
</organism>
<evidence type="ECO:0000313" key="2">
    <source>
        <dbReference type="EMBL" id="KXT09886.1"/>
    </source>
</evidence>
<feature type="compositionally biased region" description="Basic and acidic residues" evidence="1">
    <location>
        <begin position="915"/>
        <end position="932"/>
    </location>
</feature>
<feature type="compositionally biased region" description="Basic residues" evidence="1">
    <location>
        <begin position="874"/>
        <end position="886"/>
    </location>
</feature>
<evidence type="ECO:0008006" key="4">
    <source>
        <dbReference type="Google" id="ProtNLM"/>
    </source>
</evidence>
<feature type="region of interest" description="Disordered" evidence="1">
    <location>
        <begin position="607"/>
        <end position="655"/>
    </location>
</feature>
<keyword evidence="3" id="KW-1185">Reference proteome</keyword>
<feature type="compositionally biased region" description="Low complexity" evidence="1">
    <location>
        <begin position="1112"/>
        <end position="1124"/>
    </location>
</feature>
<feature type="compositionally biased region" description="Polar residues" evidence="1">
    <location>
        <begin position="840"/>
        <end position="871"/>
    </location>
</feature>
<feature type="compositionally biased region" description="Polar residues" evidence="1">
    <location>
        <begin position="1406"/>
        <end position="1424"/>
    </location>
</feature>
<dbReference type="InterPro" id="IPR035979">
    <property type="entry name" value="RBD_domain_sf"/>
</dbReference>
<feature type="compositionally biased region" description="Low complexity" evidence="1">
    <location>
        <begin position="982"/>
        <end position="995"/>
    </location>
</feature>
<feature type="region of interest" description="Disordered" evidence="1">
    <location>
        <begin position="535"/>
        <end position="592"/>
    </location>
</feature>
<feature type="region of interest" description="Disordered" evidence="1">
    <location>
        <begin position="1291"/>
        <end position="1394"/>
    </location>
</feature>
<evidence type="ECO:0000313" key="3">
    <source>
        <dbReference type="Proteomes" id="UP000073492"/>
    </source>
</evidence>
<sequence>MVRIHFPVSCPAKAHARCTCACCMHKRWGFHSIHRSCRSSNPPIPCFPYWLQVAFAQALGKCALAAAAASLKPMEDLTYKNFIQIHHTHTLENATTSAQKASYALCCWYNISSSPPSPHHQSRLQNIAFATSFACCPLTCAWIKASLDSIISMAQTSVGGGGDGEHDQYVPPSCVVASSNRENDLRPYCDILYETDGHKWGGIMPQDYPTLPTREQEELFLRQYFSEDEIHMQGGASGDGNGFRFLKQVWWSIAIYNFQVRIPLMVDWWFKDNQDVLTDQLSHLLKPDATSSTFFQQPEIESCGKKFLDVASKAIQWTLRHGDEHHPPAVSAGPVSAVSTKTEPQLAAQEPSETTATELPTPKSAPLPLKPTAQNFDTQSPWSPNPPGQIRNFSDHTPSMPPQPYQQPQRGQQQRKRGSYNKRGSFHDPATFRPDFRDITPQAHAPAYGPPPQPFVYGAPYVQPNQVRGPSFGGPPAVQEFVPAGMPAQPMAGPYQPGSFDPSAHAMPYPPPNQTFMPGPTGYGKYPDAAYLPPYHQAQPFGERTNGQYFGRGDHEGQKNRRESVSSRAGKRSGYGTHNGRGNKSSRGRNSIGYGDARLALRKSSNDFNAPAEDMHPRDRRSSVSYKHRQDSWRDTTHDENAMPGSGPPVEIQRRPFAPQSRDLAATSASDDWLLHNCTKDQVGEKCVYVNKLIVFDVPRDVPEQVIVSFFAKFGPVYSVARQSTPPTTKGYKYEKPLVYVNFAQGDKSQGARACLQPRPAPWGSLRAEVPREYWYAQHERYSQRDAAGKEINPRQALNRFQHGSMPSITDQSNYPGHFHLPTGLERTLATGPRPDMTTEETAPQPLQSHKTTNGSDDVSEDTTPTASGAATPNRKKGKKNKNKNKKVGLYQESLNQAFEANALKDGWLSDVDRDIKVSDGGDKDVTVDGKYNDTPMQPTPTQTGSPEPKNAQPETKAQGVLEAPPDSHDLVDSTIEVAENTLDTSTLSAPSSTTLDHECETPHEQPDSAAKDMKAEDEQGDDSFVTASGTPEEVKEEPVDAVSPVEIPVSLEKPVSIPEQGFTSKLAEPPTAAALTPEDSALSQKDAKKAPIPQAVLKAKSQPAVAIPNPSSSKAVSEQSQSVLKEAVSVEAEIIPDRPGGLLLSSAKAPDTQAVNDAEPQPSQAKKIPKVKGAAETESYSIFGKKTKPKPKPKTKKPMKPVKPPQPQPEQGTVSRERTPSANGPTLVQPVNDPQPVQEAPEELKPRVTDDSEIALPQKPGVHTPVNADASTGKKFLDKVSGKVSDFLSYASQSGSSVQESPSKQDVVEQATEPDKPNAPADHGHAHQDDPASVTTDKAVDGTELEPESSKTSKPRKNKSNKKKKGKATIDPNDPIPTKTEAHDAGMVPNNEPVKAEIVEMSYPASCTETKSPIYQFRGSQALNREPDQASQAPEQSSSSPLRSPARKNQHLLTGEAKPNSRQHKRIRSGKSSHGANSSDEKALMTQKASEQEQNKMRRFAMSSVPNNQKIQVPNQPLLFILLNKTDSDEQNRDAVQQSLGARFPTDQETLGLGITQQIPALECNQEMPYNVSALGKRVISDHAGNDEPLISDEVRRAIEREKEMAAKEQLIKKEKPEGGKANVK</sequence>
<feature type="compositionally biased region" description="Low complexity" evidence="1">
    <location>
        <begin position="1067"/>
        <end position="1079"/>
    </location>
</feature>
<dbReference type="GO" id="GO:0003676">
    <property type="term" value="F:nucleic acid binding"/>
    <property type="evidence" value="ECO:0007669"/>
    <property type="project" value="InterPro"/>
</dbReference>
<feature type="compositionally biased region" description="Polar residues" evidence="1">
    <location>
        <begin position="372"/>
        <end position="382"/>
    </location>
</feature>
<feature type="compositionally biased region" description="Basic residues" evidence="1">
    <location>
        <begin position="1186"/>
        <end position="1201"/>
    </location>
</feature>
<feature type="region of interest" description="Disordered" evidence="1">
    <location>
        <begin position="1406"/>
        <end position="1508"/>
    </location>
</feature>
<feature type="region of interest" description="Disordered" evidence="1">
    <location>
        <begin position="323"/>
        <end position="452"/>
    </location>
</feature>
<accession>A0A139I5C9</accession>
<reference evidence="2 3" key="1">
    <citation type="submission" date="2015-07" db="EMBL/GenBank/DDBJ databases">
        <title>Comparative genomics of the Sigatoka disease complex on banana suggests a link between parallel evolutionary changes in Pseudocercospora fijiensis and Pseudocercospora eumusae and increased virulence on the banana host.</title>
        <authorList>
            <person name="Chang T.-C."/>
            <person name="Salvucci A."/>
            <person name="Crous P.W."/>
            <person name="Stergiopoulos I."/>
        </authorList>
    </citation>
    <scope>NUCLEOTIDE SEQUENCE [LARGE SCALE GENOMIC DNA]</scope>
    <source>
        <strain evidence="2 3">CBS 116634</strain>
    </source>
</reference>
<proteinExistence type="predicted"/>
<evidence type="ECO:0000256" key="1">
    <source>
        <dbReference type="SAM" id="MobiDB-lite"/>
    </source>
</evidence>
<protein>
    <recommendedName>
        <fullName evidence="4">RRM domain-containing protein</fullName>
    </recommendedName>
</protein>
<feature type="compositionally biased region" description="Low complexity" evidence="1">
    <location>
        <begin position="1430"/>
        <end position="1442"/>
    </location>
</feature>
<dbReference type="OrthoDB" id="3945592at2759"/>
<feature type="compositionally biased region" description="Polar residues" evidence="1">
    <location>
        <begin position="1211"/>
        <end position="1227"/>
    </location>
</feature>
<dbReference type="EMBL" id="LFZO01000300">
    <property type="protein sequence ID" value="KXT09886.1"/>
    <property type="molecule type" value="Genomic_DNA"/>
</dbReference>
<dbReference type="Proteomes" id="UP000073492">
    <property type="component" value="Unassembled WGS sequence"/>
</dbReference>
<dbReference type="STRING" id="113226.A0A139I5C9"/>
<feature type="compositionally biased region" description="Polar residues" evidence="1">
    <location>
        <begin position="805"/>
        <end position="815"/>
    </location>
</feature>
<name>A0A139I5C9_9PEZI</name>
<feature type="region of interest" description="Disordered" evidence="1">
    <location>
        <begin position="1141"/>
        <end position="1274"/>
    </location>
</feature>
<gene>
    <name evidence="2" type="ORF">AC579_3000</name>
</gene>
<feature type="region of interest" description="Disordered" evidence="1">
    <location>
        <begin position="915"/>
        <end position="1126"/>
    </location>
</feature>
<feature type="compositionally biased region" description="Basic and acidic residues" evidence="1">
    <location>
        <begin position="613"/>
        <end position="641"/>
    </location>
</feature>
<feature type="compositionally biased region" description="Basic residues" evidence="1">
    <location>
        <begin position="1354"/>
        <end position="1368"/>
    </location>
</feature>
<feature type="region of interest" description="Disordered" evidence="1">
    <location>
        <begin position="804"/>
        <end position="886"/>
    </location>
</feature>
<feature type="compositionally biased region" description="Polar residues" evidence="1">
    <location>
        <begin position="935"/>
        <end position="946"/>
    </location>
</feature>